<dbReference type="Proteomes" id="UP000830781">
    <property type="component" value="Chromosome"/>
</dbReference>
<feature type="region of interest" description="Disordered" evidence="1">
    <location>
        <begin position="1"/>
        <end position="36"/>
    </location>
</feature>
<organism evidence="2 3">
    <name type="scientific">Sulfitobacter pontiacus</name>
    <dbReference type="NCBI Taxonomy" id="60137"/>
    <lineage>
        <taxon>Bacteria</taxon>
        <taxon>Pseudomonadati</taxon>
        <taxon>Pseudomonadota</taxon>
        <taxon>Alphaproteobacteria</taxon>
        <taxon>Rhodobacterales</taxon>
        <taxon>Roseobacteraceae</taxon>
        <taxon>Sulfitobacter</taxon>
    </lineage>
</organism>
<proteinExistence type="predicted"/>
<evidence type="ECO:0000313" key="3">
    <source>
        <dbReference type="Proteomes" id="UP000830781"/>
    </source>
</evidence>
<evidence type="ECO:0000313" key="2">
    <source>
        <dbReference type="EMBL" id="UOA24093.1"/>
    </source>
</evidence>
<reference evidence="3" key="1">
    <citation type="journal article" date="2022" name="Microorganisms">
        <title>Beyond the ABCs#Discovery of Three New Plasmid Types in Rhodobacterales (RepQ, RepY, RepW).</title>
        <authorList>
            <person name="Freese H.M."/>
            <person name="Ringel V."/>
            <person name="Overmann J."/>
            <person name="Petersen J."/>
        </authorList>
    </citation>
    <scope>NUCLEOTIDE SEQUENCE [LARGE SCALE GENOMIC DNA]</scope>
    <source>
        <strain evidence="3">DSM 110277</strain>
    </source>
</reference>
<gene>
    <name evidence="2" type="ORF">DSM110277_02529</name>
</gene>
<dbReference type="EMBL" id="CP084959">
    <property type="protein sequence ID" value="UOA24093.1"/>
    <property type="molecule type" value="Genomic_DNA"/>
</dbReference>
<dbReference type="AlphaFoldDB" id="A0AAX3AD53"/>
<protein>
    <submittedName>
        <fullName evidence="2">Uncharacterized protein</fullName>
    </submittedName>
</protein>
<sequence length="92" mass="10295">MDTSKPKPSARSEQTVEAAPNVNVQTSSSVNSRFPSHFPEVGDEVIFTRSPSHERETGYVMSREYGTRCIEIVDVNAKPLRLRPGQYRSAAR</sequence>
<name>A0AAX3AD53_9RHOB</name>
<evidence type="ECO:0000256" key="1">
    <source>
        <dbReference type="SAM" id="MobiDB-lite"/>
    </source>
</evidence>
<accession>A0AAX3AD53</accession>
<feature type="compositionally biased region" description="Low complexity" evidence="1">
    <location>
        <begin position="21"/>
        <end position="32"/>
    </location>
</feature>
<keyword evidence="3" id="KW-1185">Reference proteome</keyword>